<feature type="transmembrane region" description="Helical" evidence="1">
    <location>
        <begin position="42"/>
        <end position="63"/>
    </location>
</feature>
<feature type="non-terminal residue" evidence="2">
    <location>
        <position position="116"/>
    </location>
</feature>
<accession>A0A0G1IBY7</accession>
<dbReference type="Proteomes" id="UP000033977">
    <property type="component" value="Unassembled WGS sequence"/>
</dbReference>
<dbReference type="AlphaFoldDB" id="A0A0G1IBY7"/>
<evidence type="ECO:0000313" key="3">
    <source>
        <dbReference type="Proteomes" id="UP000033977"/>
    </source>
</evidence>
<sequence length="116" mass="13158">MKILVYAARVIKRFFYVFLDVSGIALGIFLLVLGFWMAAGWVVSPIVGLITLFLGLCAVFIHAGHYFQLRISKWLFGNDYFLVLKKMRYIGNTPAAPSLVGLRGYYQHKSHKKDGL</sequence>
<dbReference type="EMBL" id="LCIN01000015">
    <property type="protein sequence ID" value="KKT56323.1"/>
    <property type="molecule type" value="Genomic_DNA"/>
</dbReference>
<protein>
    <submittedName>
        <fullName evidence="2">Uncharacterized protein</fullName>
    </submittedName>
</protein>
<keyword evidence="1" id="KW-0812">Transmembrane</keyword>
<keyword evidence="1" id="KW-1133">Transmembrane helix</keyword>
<reference evidence="2 3" key="1">
    <citation type="journal article" date="2015" name="Nature">
        <title>rRNA introns, odd ribosomes, and small enigmatic genomes across a large radiation of phyla.</title>
        <authorList>
            <person name="Brown C.T."/>
            <person name="Hug L.A."/>
            <person name="Thomas B.C."/>
            <person name="Sharon I."/>
            <person name="Castelle C.J."/>
            <person name="Singh A."/>
            <person name="Wilkins M.J."/>
            <person name="Williams K.H."/>
            <person name="Banfield J.F."/>
        </authorList>
    </citation>
    <scope>NUCLEOTIDE SEQUENCE [LARGE SCALE GENOMIC DNA]</scope>
</reference>
<feature type="transmembrane region" description="Helical" evidence="1">
    <location>
        <begin position="14"/>
        <end position="36"/>
    </location>
</feature>
<proteinExistence type="predicted"/>
<comment type="caution">
    <text evidence="2">The sequence shown here is derived from an EMBL/GenBank/DDBJ whole genome shotgun (WGS) entry which is preliminary data.</text>
</comment>
<gene>
    <name evidence="2" type="ORF">UW49_C0015G0013</name>
</gene>
<name>A0A0G1IBY7_9BACT</name>
<keyword evidence="1" id="KW-0472">Membrane</keyword>
<organism evidence="2 3">
    <name type="scientific">Candidatus Giovannonibacteria bacterium GW2011_GWB1_44_23</name>
    <dbReference type="NCBI Taxonomy" id="1618652"/>
    <lineage>
        <taxon>Bacteria</taxon>
        <taxon>Candidatus Giovannoniibacteriota</taxon>
    </lineage>
</organism>
<evidence type="ECO:0000313" key="2">
    <source>
        <dbReference type="EMBL" id="KKT56323.1"/>
    </source>
</evidence>
<evidence type="ECO:0000256" key="1">
    <source>
        <dbReference type="SAM" id="Phobius"/>
    </source>
</evidence>